<feature type="domain" description="VOC" evidence="1">
    <location>
        <begin position="7"/>
        <end position="127"/>
    </location>
</feature>
<proteinExistence type="predicted"/>
<dbReference type="AlphaFoldDB" id="A0A502EG62"/>
<sequence>MTVSPVRLNHAVLFVADVDRSVRFYTDVFGMELVNREPRLNGAFLRLPRSGNHHDLGLFGVTGAIPQSRRSVGLYHLGWQLDTMNELAEIRQILLDAGAYTGESSHGATKSVYGADPDGNQFEMMWMLPRDQWGGYESSAVVERMDLAKDVETWSGTRTAGVLVRKSPLGNAARSSALNAFKEN</sequence>
<dbReference type="OrthoDB" id="9804907at2"/>
<evidence type="ECO:0000313" key="2">
    <source>
        <dbReference type="EMBL" id="TPG36678.1"/>
    </source>
</evidence>
<dbReference type="Proteomes" id="UP000320095">
    <property type="component" value="Unassembled WGS sequence"/>
</dbReference>
<dbReference type="InterPro" id="IPR004360">
    <property type="entry name" value="Glyas_Fos-R_dOase_dom"/>
</dbReference>
<dbReference type="Gene3D" id="3.10.180.10">
    <property type="entry name" value="2,3-Dihydroxybiphenyl 1,2-Dioxygenase, domain 1"/>
    <property type="match status" value="1"/>
</dbReference>
<dbReference type="Pfam" id="PF00903">
    <property type="entry name" value="Glyoxalase"/>
    <property type="match status" value="1"/>
</dbReference>
<dbReference type="EMBL" id="RCZG01000001">
    <property type="protein sequence ID" value="TPG36678.1"/>
    <property type="molecule type" value="Genomic_DNA"/>
</dbReference>
<organism evidence="2 3">
    <name type="scientific">Mycolicibacterium hodleri</name>
    <dbReference type="NCBI Taxonomy" id="49897"/>
    <lineage>
        <taxon>Bacteria</taxon>
        <taxon>Bacillati</taxon>
        <taxon>Actinomycetota</taxon>
        <taxon>Actinomycetes</taxon>
        <taxon>Mycobacteriales</taxon>
        <taxon>Mycobacteriaceae</taxon>
        <taxon>Mycolicibacterium</taxon>
    </lineage>
</organism>
<protein>
    <submittedName>
        <fullName evidence="2">VOC family protein</fullName>
    </submittedName>
</protein>
<accession>A0A502EG62</accession>
<dbReference type="InterPro" id="IPR037523">
    <property type="entry name" value="VOC_core"/>
</dbReference>
<dbReference type="PANTHER" id="PTHR43279:SF1">
    <property type="entry name" value="CATECHOL-2,3-DIOXYGENASE"/>
    <property type="match status" value="1"/>
</dbReference>
<name>A0A502EG62_9MYCO</name>
<dbReference type="RefSeq" id="WP_140687453.1">
    <property type="nucleotide sequence ID" value="NZ_RCZG01000001.1"/>
</dbReference>
<evidence type="ECO:0000259" key="1">
    <source>
        <dbReference type="PROSITE" id="PS51819"/>
    </source>
</evidence>
<comment type="caution">
    <text evidence="2">The sequence shown here is derived from an EMBL/GenBank/DDBJ whole genome shotgun (WGS) entry which is preliminary data.</text>
</comment>
<gene>
    <name evidence="2" type="ORF">EAH80_01650</name>
</gene>
<keyword evidence="3" id="KW-1185">Reference proteome</keyword>
<dbReference type="InterPro" id="IPR029068">
    <property type="entry name" value="Glyas_Bleomycin-R_OHBP_Dase"/>
</dbReference>
<dbReference type="PROSITE" id="PS51819">
    <property type="entry name" value="VOC"/>
    <property type="match status" value="1"/>
</dbReference>
<dbReference type="PANTHER" id="PTHR43279">
    <property type="entry name" value="CATECHOL-2,3-DIOXYGENASE"/>
    <property type="match status" value="1"/>
</dbReference>
<reference evidence="2 3" key="1">
    <citation type="journal article" date="2019" name="Environ. Microbiol.">
        <title>Species interactions and distinct microbial communities in high Arctic permafrost affected cryosols are associated with the CH4 and CO2 gas fluxes.</title>
        <authorList>
            <person name="Altshuler I."/>
            <person name="Hamel J."/>
            <person name="Turney S."/>
            <person name="Magnuson E."/>
            <person name="Levesque R."/>
            <person name="Greer C."/>
            <person name="Whyte L.G."/>
        </authorList>
    </citation>
    <scope>NUCLEOTIDE SEQUENCE [LARGE SCALE GENOMIC DNA]</scope>
    <source>
        <strain evidence="2 3">S5.20</strain>
    </source>
</reference>
<dbReference type="SUPFAM" id="SSF54593">
    <property type="entry name" value="Glyoxalase/Bleomycin resistance protein/Dihydroxybiphenyl dioxygenase"/>
    <property type="match status" value="1"/>
</dbReference>
<evidence type="ECO:0000313" key="3">
    <source>
        <dbReference type="Proteomes" id="UP000320095"/>
    </source>
</evidence>